<keyword evidence="2" id="KW-0808">Transferase</keyword>
<reference evidence="7" key="1">
    <citation type="submission" date="2025-08" db="UniProtKB">
        <authorList>
            <consortium name="RefSeq"/>
        </authorList>
    </citation>
    <scope>IDENTIFICATION</scope>
    <source>
        <tissue evidence="7">Muscle</tissue>
    </source>
</reference>
<evidence type="ECO:0000313" key="6">
    <source>
        <dbReference type="Proteomes" id="UP000694941"/>
    </source>
</evidence>
<gene>
    <name evidence="7" type="primary">LOC106471041</name>
</gene>
<dbReference type="PANTHER" id="PTHR14911:SF13">
    <property type="entry name" value="TRNA (GUANINE(6)-N2)-METHYLTRANSFERASE THUMP3"/>
    <property type="match status" value="1"/>
</dbReference>
<dbReference type="SUPFAM" id="SSF53335">
    <property type="entry name" value="S-adenosyl-L-methionine-dependent methyltransferases"/>
    <property type="match status" value="1"/>
</dbReference>
<keyword evidence="2" id="KW-0489">Methyltransferase</keyword>
<dbReference type="Proteomes" id="UP000694941">
    <property type="component" value="Unplaced"/>
</dbReference>
<dbReference type="Gene3D" id="3.40.50.150">
    <property type="entry name" value="Vaccinia Virus protein VP39"/>
    <property type="match status" value="1"/>
</dbReference>
<evidence type="ECO:0000256" key="3">
    <source>
        <dbReference type="ARBA" id="ARBA00022694"/>
    </source>
</evidence>
<dbReference type="GeneID" id="106471041"/>
<protein>
    <submittedName>
        <fullName evidence="7">THUMP domain-containing protein 3-like isoform X2</fullName>
    </submittedName>
</protein>
<dbReference type="InterPro" id="IPR029063">
    <property type="entry name" value="SAM-dependent_MTases_sf"/>
</dbReference>
<evidence type="ECO:0000256" key="2">
    <source>
        <dbReference type="ARBA" id="ARBA00022603"/>
    </source>
</evidence>
<keyword evidence="6" id="KW-1185">Reference proteome</keyword>
<accession>A0ABM1THM0</accession>
<sequence length="307" mass="35789">MWVSHLRGIDHIYLVVHRVNNFGFPQEKEELKDKLEKLAEEIYWTKGLEVWSYFTGFEKLSLKELINYHPALNESSVSISSTSEQEHGNCIPKFRVTCYRTGQNHNFTSMDAAAYFGGGINDRFHWKVDMKNHDIEIILNIENDDLYVCIALTKTSLHKRNLQHFGPTCLRATVAYNILRLCEIKPGDIVCDPMCGGGSLPIEGVLSWPEAHHICGDNHDLATPRTKQNLEAVNQEMKEIGKKRQVVDIFRWDATQLPIRDHFVDVFVTDLPFGRGLAPKQTIEFYIQKYWNKWLELLNWKWEEQFY</sequence>
<dbReference type="Pfam" id="PF01170">
    <property type="entry name" value="UPF0020"/>
    <property type="match status" value="1"/>
</dbReference>
<dbReference type="PANTHER" id="PTHR14911">
    <property type="entry name" value="THUMP DOMAIN-CONTAINING"/>
    <property type="match status" value="1"/>
</dbReference>
<dbReference type="Pfam" id="PF02926">
    <property type="entry name" value="THUMP"/>
    <property type="match status" value="1"/>
</dbReference>
<dbReference type="InterPro" id="IPR004114">
    <property type="entry name" value="THUMP_dom"/>
</dbReference>
<organism evidence="6 7">
    <name type="scientific">Limulus polyphemus</name>
    <name type="common">Atlantic horseshoe crab</name>
    <dbReference type="NCBI Taxonomy" id="6850"/>
    <lineage>
        <taxon>Eukaryota</taxon>
        <taxon>Metazoa</taxon>
        <taxon>Ecdysozoa</taxon>
        <taxon>Arthropoda</taxon>
        <taxon>Chelicerata</taxon>
        <taxon>Merostomata</taxon>
        <taxon>Xiphosura</taxon>
        <taxon>Limulidae</taxon>
        <taxon>Limulus</taxon>
    </lineage>
</organism>
<keyword evidence="4" id="KW-0694">RNA-binding</keyword>
<evidence type="ECO:0000256" key="1">
    <source>
        <dbReference type="ARBA" id="ARBA00004496"/>
    </source>
</evidence>
<dbReference type="SUPFAM" id="SSF143437">
    <property type="entry name" value="THUMP domain-like"/>
    <property type="match status" value="1"/>
</dbReference>
<evidence type="ECO:0000259" key="5">
    <source>
        <dbReference type="PROSITE" id="PS51165"/>
    </source>
</evidence>
<evidence type="ECO:0000256" key="4">
    <source>
        <dbReference type="PROSITE-ProRule" id="PRU00529"/>
    </source>
</evidence>
<dbReference type="InterPro" id="IPR000241">
    <property type="entry name" value="RlmKL-like_Mtase"/>
</dbReference>
<name>A0ABM1THM0_LIMPO</name>
<dbReference type="Gene3D" id="3.30.2130.30">
    <property type="match status" value="1"/>
</dbReference>
<comment type="subcellular location">
    <subcellularLocation>
        <location evidence="1">Cytoplasm</location>
    </subcellularLocation>
</comment>
<proteinExistence type="predicted"/>
<dbReference type="PROSITE" id="PS51165">
    <property type="entry name" value="THUMP"/>
    <property type="match status" value="1"/>
</dbReference>
<feature type="domain" description="THUMP" evidence="5">
    <location>
        <begin position="36"/>
        <end position="152"/>
    </location>
</feature>
<keyword evidence="3" id="KW-0819">tRNA processing</keyword>
<dbReference type="RefSeq" id="XP_022255376.1">
    <property type="nucleotide sequence ID" value="XM_022399668.1"/>
</dbReference>
<evidence type="ECO:0000313" key="7">
    <source>
        <dbReference type="RefSeq" id="XP_022255376.1"/>
    </source>
</evidence>
<dbReference type="SMART" id="SM00981">
    <property type="entry name" value="THUMP"/>
    <property type="match status" value="1"/>
</dbReference>